<dbReference type="PANTHER" id="PTHR21301">
    <property type="entry name" value="REVERSE TRANSCRIPTASE"/>
    <property type="match status" value="1"/>
</dbReference>
<comment type="caution">
    <text evidence="1">The sequence shown here is derived from an EMBL/GenBank/DDBJ whole genome shotgun (WGS) entry which is preliminary data.</text>
</comment>
<proteinExistence type="predicted"/>
<evidence type="ECO:0000313" key="1">
    <source>
        <dbReference type="EMBL" id="CAH2088593.1"/>
    </source>
</evidence>
<gene>
    <name evidence="1" type="ORF">EEDITHA_LOCUS4736</name>
</gene>
<dbReference type="Proteomes" id="UP001153954">
    <property type="component" value="Unassembled WGS sequence"/>
</dbReference>
<organism evidence="1 2">
    <name type="scientific">Euphydryas editha</name>
    <name type="common">Edith's checkerspot</name>
    <dbReference type="NCBI Taxonomy" id="104508"/>
    <lineage>
        <taxon>Eukaryota</taxon>
        <taxon>Metazoa</taxon>
        <taxon>Ecdysozoa</taxon>
        <taxon>Arthropoda</taxon>
        <taxon>Hexapoda</taxon>
        <taxon>Insecta</taxon>
        <taxon>Pterygota</taxon>
        <taxon>Neoptera</taxon>
        <taxon>Endopterygota</taxon>
        <taxon>Lepidoptera</taxon>
        <taxon>Glossata</taxon>
        <taxon>Ditrysia</taxon>
        <taxon>Papilionoidea</taxon>
        <taxon>Nymphalidae</taxon>
        <taxon>Nymphalinae</taxon>
        <taxon>Euphydryas</taxon>
    </lineage>
</organism>
<reference evidence="1" key="1">
    <citation type="submission" date="2022-03" db="EMBL/GenBank/DDBJ databases">
        <authorList>
            <person name="Tunstrom K."/>
        </authorList>
    </citation>
    <scope>NUCLEOTIDE SEQUENCE</scope>
</reference>
<dbReference type="EMBL" id="CAKOGL010000007">
    <property type="protein sequence ID" value="CAH2088593.1"/>
    <property type="molecule type" value="Genomic_DNA"/>
</dbReference>
<protein>
    <recommendedName>
        <fullName evidence="3">Reverse transcriptase domain-containing protein</fullName>
    </recommendedName>
</protein>
<name>A0AAU9TRT0_EUPED</name>
<dbReference type="PANTHER" id="PTHR21301:SF10">
    <property type="entry name" value="REVERSE TRANSCRIPTASE DOMAIN-CONTAINING PROTEIN"/>
    <property type="match status" value="1"/>
</dbReference>
<accession>A0AAU9TRT0</accession>
<evidence type="ECO:0000313" key="2">
    <source>
        <dbReference type="Proteomes" id="UP001153954"/>
    </source>
</evidence>
<evidence type="ECO:0008006" key="3">
    <source>
        <dbReference type="Google" id="ProtNLM"/>
    </source>
</evidence>
<sequence>MGSLVAPVVANIWMEWFEDRYVATIPLPIKLWKRYVDEVFCILEGGPDDVELYDMLHRLSLTKDAIIATIALIKADLALTYNDWVVIQSVLPVLKNVL</sequence>
<dbReference type="AlphaFoldDB" id="A0AAU9TRT0"/>
<keyword evidence="2" id="KW-1185">Reference proteome</keyword>